<dbReference type="CDD" id="cd04301">
    <property type="entry name" value="NAT_SF"/>
    <property type="match status" value="1"/>
</dbReference>
<dbReference type="SUPFAM" id="SSF55729">
    <property type="entry name" value="Acyl-CoA N-acyltransferases (Nat)"/>
    <property type="match status" value="1"/>
</dbReference>
<evidence type="ECO:0000259" key="1">
    <source>
        <dbReference type="PROSITE" id="PS51186"/>
    </source>
</evidence>
<dbReference type="InterPro" id="IPR016181">
    <property type="entry name" value="Acyl_CoA_acyltransferase"/>
</dbReference>
<dbReference type="Gene3D" id="3.40.630.30">
    <property type="match status" value="1"/>
</dbReference>
<proteinExistence type="predicted"/>
<evidence type="ECO:0000313" key="3">
    <source>
        <dbReference type="Proteomes" id="UP000886861"/>
    </source>
</evidence>
<dbReference type="Pfam" id="PF00583">
    <property type="entry name" value="Acetyltransf_1"/>
    <property type="match status" value="1"/>
</dbReference>
<dbReference type="EMBL" id="DVOJ01000007">
    <property type="protein sequence ID" value="HIV01330.1"/>
    <property type="molecule type" value="Genomic_DNA"/>
</dbReference>
<organism evidence="2 3">
    <name type="scientific">Candidatus Caccopulliclostridium gallistercoris</name>
    <dbReference type="NCBI Taxonomy" id="2840719"/>
    <lineage>
        <taxon>Bacteria</taxon>
        <taxon>Bacillati</taxon>
        <taxon>Bacillota</taxon>
        <taxon>Clostridia</taxon>
        <taxon>Candidatus Caccopulliclostridium</taxon>
    </lineage>
</organism>
<comment type="caution">
    <text evidence="2">The sequence shown here is derived from an EMBL/GenBank/DDBJ whole genome shotgun (WGS) entry which is preliminary data.</text>
</comment>
<protein>
    <submittedName>
        <fullName evidence="2">GNAT family N-acetyltransferase</fullName>
    </submittedName>
</protein>
<dbReference type="GO" id="GO:0016747">
    <property type="term" value="F:acyltransferase activity, transferring groups other than amino-acyl groups"/>
    <property type="evidence" value="ECO:0007669"/>
    <property type="project" value="InterPro"/>
</dbReference>
<sequence>MKIKLITNNNKDLEKINNLFKDLFYSEKKYDYSLNECPDNFFDNKIGIEGTILLTIWDKNIAIGFLYGQILNTPNYCYKNGLGSLELLYIKDSYRKNGLATKLILEFEKWLKSQNIYNYEVCCYNKNEPAINLYKKSDFKYLKSTFRKIIKND</sequence>
<gene>
    <name evidence="2" type="ORF">IAA62_02095</name>
</gene>
<dbReference type="AlphaFoldDB" id="A0A9D1SYE0"/>
<reference evidence="2" key="1">
    <citation type="submission" date="2020-10" db="EMBL/GenBank/DDBJ databases">
        <authorList>
            <person name="Gilroy R."/>
        </authorList>
    </citation>
    <scope>NUCLEOTIDE SEQUENCE</scope>
    <source>
        <strain evidence="2">CHK186-9395</strain>
    </source>
</reference>
<dbReference type="InterPro" id="IPR000182">
    <property type="entry name" value="GNAT_dom"/>
</dbReference>
<evidence type="ECO:0000313" key="2">
    <source>
        <dbReference type="EMBL" id="HIV01330.1"/>
    </source>
</evidence>
<reference evidence="2" key="2">
    <citation type="journal article" date="2021" name="PeerJ">
        <title>Extensive microbial diversity within the chicken gut microbiome revealed by metagenomics and culture.</title>
        <authorList>
            <person name="Gilroy R."/>
            <person name="Ravi A."/>
            <person name="Getino M."/>
            <person name="Pursley I."/>
            <person name="Horton D.L."/>
            <person name="Alikhan N.F."/>
            <person name="Baker D."/>
            <person name="Gharbi K."/>
            <person name="Hall N."/>
            <person name="Watson M."/>
            <person name="Adriaenssens E.M."/>
            <person name="Foster-Nyarko E."/>
            <person name="Jarju S."/>
            <person name="Secka A."/>
            <person name="Antonio M."/>
            <person name="Oren A."/>
            <person name="Chaudhuri R.R."/>
            <person name="La Ragione R."/>
            <person name="Hildebrand F."/>
            <person name="Pallen M.J."/>
        </authorList>
    </citation>
    <scope>NUCLEOTIDE SEQUENCE</scope>
    <source>
        <strain evidence="2">CHK186-9395</strain>
    </source>
</reference>
<dbReference type="Proteomes" id="UP000886861">
    <property type="component" value="Unassembled WGS sequence"/>
</dbReference>
<feature type="domain" description="N-acetyltransferase" evidence="1">
    <location>
        <begin position="1"/>
        <end position="153"/>
    </location>
</feature>
<accession>A0A9D1SYE0</accession>
<dbReference type="PROSITE" id="PS51186">
    <property type="entry name" value="GNAT"/>
    <property type="match status" value="1"/>
</dbReference>
<name>A0A9D1SYE0_9FIRM</name>